<keyword evidence="7" id="KW-1185">Reference proteome</keyword>
<feature type="region of interest" description="Disordered" evidence="4">
    <location>
        <begin position="232"/>
        <end position="280"/>
    </location>
</feature>
<feature type="active site" evidence="3">
    <location>
        <position position="378"/>
    </location>
</feature>
<dbReference type="EMBL" id="BTGC01000005">
    <property type="protein sequence ID" value="GMM51427.1"/>
    <property type="molecule type" value="Genomic_DNA"/>
</dbReference>
<dbReference type="AlphaFoldDB" id="A0AAV5RK95"/>
<evidence type="ECO:0000313" key="7">
    <source>
        <dbReference type="Proteomes" id="UP001362899"/>
    </source>
</evidence>
<dbReference type="HAMAP" id="MF_00296">
    <property type="entry name" value="MetX_acyltransf"/>
    <property type="match status" value="1"/>
</dbReference>
<feature type="active site" evidence="3">
    <location>
        <position position="349"/>
    </location>
</feature>
<dbReference type="NCBIfam" id="NF001209">
    <property type="entry name" value="PRK00175.1"/>
    <property type="match status" value="1"/>
</dbReference>
<evidence type="ECO:0000313" key="6">
    <source>
        <dbReference type="EMBL" id="GMM51427.1"/>
    </source>
</evidence>
<dbReference type="SUPFAM" id="SSF53474">
    <property type="entry name" value="alpha/beta-Hydrolases"/>
    <property type="match status" value="1"/>
</dbReference>
<name>A0AAV5RK95_STABA</name>
<comment type="similarity">
    <text evidence="1">Belongs to the AB hydrolase superfamily. MetX family.</text>
</comment>
<dbReference type="Pfam" id="PF00561">
    <property type="entry name" value="Abhydrolase_1"/>
    <property type="match status" value="1"/>
</dbReference>
<accession>A0AAV5RK95</accession>
<evidence type="ECO:0000256" key="1">
    <source>
        <dbReference type="ARBA" id="ARBA00006886"/>
    </source>
</evidence>
<dbReference type="PANTHER" id="PTHR32268">
    <property type="entry name" value="HOMOSERINE O-ACETYLTRANSFERASE"/>
    <property type="match status" value="1"/>
</dbReference>
<dbReference type="InterPro" id="IPR000073">
    <property type="entry name" value="AB_hydrolase_1"/>
</dbReference>
<evidence type="ECO:0000256" key="3">
    <source>
        <dbReference type="PIRSR" id="PIRSR000443-1"/>
    </source>
</evidence>
<evidence type="ECO:0000256" key="2">
    <source>
        <dbReference type="ARBA" id="ARBA00022679"/>
    </source>
</evidence>
<feature type="domain" description="AB hydrolase-1" evidence="5">
    <location>
        <begin position="54"/>
        <end position="384"/>
    </location>
</feature>
<dbReference type="GO" id="GO:0009086">
    <property type="term" value="P:methionine biosynthetic process"/>
    <property type="evidence" value="ECO:0007669"/>
    <property type="project" value="TreeGrafter"/>
</dbReference>
<proteinExistence type="inferred from homology"/>
<dbReference type="Proteomes" id="UP001362899">
    <property type="component" value="Unassembled WGS sequence"/>
</dbReference>
<dbReference type="InterPro" id="IPR029058">
    <property type="entry name" value="AB_hydrolase_fold"/>
</dbReference>
<dbReference type="InterPro" id="IPR008220">
    <property type="entry name" value="HAT_MetX-like"/>
</dbReference>
<dbReference type="PIRSF" id="PIRSF000443">
    <property type="entry name" value="Homoser_Ac_trans"/>
    <property type="match status" value="1"/>
</dbReference>
<dbReference type="PANTHER" id="PTHR32268:SF11">
    <property type="entry name" value="HOMOSERINE O-ACETYLTRANSFERASE"/>
    <property type="match status" value="1"/>
</dbReference>
<reference evidence="6 7" key="1">
    <citation type="journal article" date="2023" name="Elife">
        <title>Identification of key yeast species and microbe-microbe interactions impacting larval growth of Drosophila in the wild.</title>
        <authorList>
            <person name="Mure A."/>
            <person name="Sugiura Y."/>
            <person name="Maeda R."/>
            <person name="Honda K."/>
            <person name="Sakurai N."/>
            <person name="Takahashi Y."/>
            <person name="Watada M."/>
            <person name="Katoh T."/>
            <person name="Gotoh A."/>
            <person name="Gotoh Y."/>
            <person name="Taniguchi I."/>
            <person name="Nakamura K."/>
            <person name="Hayashi T."/>
            <person name="Katayama T."/>
            <person name="Uemura T."/>
            <person name="Hattori Y."/>
        </authorList>
    </citation>
    <scope>NUCLEOTIDE SEQUENCE [LARGE SCALE GENOMIC DNA]</scope>
    <source>
        <strain evidence="6 7">SB-73</strain>
    </source>
</reference>
<comment type="caution">
    <text evidence="6">The sequence shown here is derived from an EMBL/GenBank/DDBJ whole genome shotgun (WGS) entry which is preliminary data.</text>
</comment>
<protein>
    <submittedName>
        <fullName evidence="6">Homoserine O-acetyltransferase</fullName>
    </submittedName>
</protein>
<keyword evidence="2" id="KW-0808">Transferase</keyword>
<dbReference type="NCBIfam" id="TIGR01392">
    <property type="entry name" value="homoserO_Ac_trn"/>
    <property type="match status" value="1"/>
</dbReference>
<dbReference type="Gene3D" id="3.40.50.1820">
    <property type="entry name" value="alpha/beta hydrolase"/>
    <property type="match status" value="1"/>
</dbReference>
<organism evidence="6 7">
    <name type="scientific">Starmerella bacillaris</name>
    <name type="common">Yeast</name>
    <name type="synonym">Candida zemplinina</name>
    <dbReference type="NCBI Taxonomy" id="1247836"/>
    <lineage>
        <taxon>Eukaryota</taxon>
        <taxon>Fungi</taxon>
        <taxon>Dikarya</taxon>
        <taxon>Ascomycota</taxon>
        <taxon>Saccharomycotina</taxon>
        <taxon>Dipodascomycetes</taxon>
        <taxon>Dipodascales</taxon>
        <taxon>Trichomonascaceae</taxon>
        <taxon>Starmerella</taxon>
    </lineage>
</organism>
<evidence type="ECO:0000259" key="5">
    <source>
        <dbReference type="Pfam" id="PF00561"/>
    </source>
</evidence>
<evidence type="ECO:0000256" key="4">
    <source>
        <dbReference type="SAM" id="MobiDB-lite"/>
    </source>
</evidence>
<dbReference type="GO" id="GO:0004414">
    <property type="term" value="F:homoserine O-acetyltransferase activity"/>
    <property type="evidence" value="ECO:0007669"/>
    <property type="project" value="TreeGrafter"/>
</dbReference>
<feature type="compositionally biased region" description="Basic and acidic residues" evidence="4">
    <location>
        <begin position="232"/>
        <end position="261"/>
    </location>
</feature>
<sequence length="428" mass="47982">MSEANAQNPFVKLVNDQKYLVLDELKLECKDVLYKVPVAYKTWGKLNEDGTNCMVVCHALSGSADVADWWGPLLGEGRALDPTRFFIVCINALGSPYGTASPVTINPETGKIYGPEFPLTTIKDDSTILKRVLDHLNVNQVAIIIGGSMGGMLAQEFLYYGKKFVRSAVLLATSAYHSAWGISWGETQRQSIYCDPKYLDGYYEPDDPPTAGLGAARMTALMTYRTRDSFNDKFGRKLPDPSVHKNSDKPDARSLSKKEENWIVNNHGNPRSKETNSGYRQKSAQTYFTAQSYLRYQAQKFTQRFDANCYISITRKLDTHDLSRGRTSSVGEALGLIEQPALVIGIQSDELFTFPEQVEIQKYIKDSELKKIVSPDGHDAFLLEFELINGYILDFMNQHIPEFMQGAEKKPIGEAGDSIFGEDEVTIW</sequence>
<feature type="active site" description="Nucleophile" evidence="3">
    <location>
        <position position="148"/>
    </location>
</feature>
<feature type="compositionally biased region" description="Polar residues" evidence="4">
    <location>
        <begin position="263"/>
        <end position="280"/>
    </location>
</feature>
<gene>
    <name evidence="6" type="ORF">DASB73_023850</name>
</gene>
<dbReference type="GO" id="GO:0009092">
    <property type="term" value="P:homoserine metabolic process"/>
    <property type="evidence" value="ECO:0007669"/>
    <property type="project" value="TreeGrafter"/>
</dbReference>